<organism evidence="5 6">
    <name type="scientific">Monosiga brevicollis</name>
    <name type="common">Choanoflagellate</name>
    <dbReference type="NCBI Taxonomy" id="81824"/>
    <lineage>
        <taxon>Eukaryota</taxon>
        <taxon>Choanoflagellata</taxon>
        <taxon>Craspedida</taxon>
        <taxon>Salpingoecidae</taxon>
        <taxon>Monosiga</taxon>
    </lineage>
</organism>
<proteinExistence type="predicted"/>
<evidence type="ECO:0008006" key="7">
    <source>
        <dbReference type="Google" id="ProtNLM"/>
    </source>
</evidence>
<protein>
    <recommendedName>
        <fullName evidence="7">Thiopurine S-methyltransferase</fullName>
    </recommendedName>
</protein>
<dbReference type="CDD" id="cd02440">
    <property type="entry name" value="AdoMet_MTases"/>
    <property type="match status" value="1"/>
</dbReference>
<keyword evidence="2" id="KW-0489">Methyltransferase</keyword>
<dbReference type="PROSITE" id="PS51585">
    <property type="entry name" value="SAM_MT_TPMT"/>
    <property type="match status" value="1"/>
</dbReference>
<dbReference type="KEGG" id="mbr:MONBRDRAFT_28218"/>
<keyword evidence="1" id="KW-0597">Phosphoprotein</keyword>
<dbReference type="RefSeq" id="XP_001748639.1">
    <property type="nucleotide sequence ID" value="XM_001748587.1"/>
</dbReference>
<dbReference type="GeneID" id="5893936"/>
<name>A9V7J4_MONBE</name>
<dbReference type="eggNOG" id="ENOG502QS1V">
    <property type="taxonomic scope" value="Eukaryota"/>
</dbReference>
<dbReference type="STRING" id="81824.A9V7J4"/>
<dbReference type="Pfam" id="PF05724">
    <property type="entry name" value="TPMT"/>
    <property type="match status" value="1"/>
</dbReference>
<keyword evidence="3" id="KW-0808">Transferase</keyword>
<accession>A9V7J4</accession>
<dbReference type="InParanoid" id="A9V7J4"/>
<dbReference type="EMBL" id="CH991565">
    <property type="protein sequence ID" value="EDQ86526.1"/>
    <property type="molecule type" value="Genomic_DNA"/>
</dbReference>
<dbReference type="GO" id="GO:0008757">
    <property type="term" value="F:S-adenosylmethionine-dependent methyltransferase activity"/>
    <property type="evidence" value="ECO:0007669"/>
    <property type="project" value="InterPro"/>
</dbReference>
<keyword evidence="6" id="KW-1185">Reference proteome</keyword>
<dbReference type="Proteomes" id="UP000001357">
    <property type="component" value="Unassembled WGS sequence"/>
</dbReference>
<evidence type="ECO:0000256" key="1">
    <source>
        <dbReference type="ARBA" id="ARBA00022553"/>
    </source>
</evidence>
<keyword evidence="4" id="KW-0949">S-adenosyl-L-methionine</keyword>
<dbReference type="SUPFAM" id="SSF53335">
    <property type="entry name" value="S-adenosyl-L-methionine-dependent methyltransferases"/>
    <property type="match status" value="1"/>
</dbReference>
<evidence type="ECO:0000313" key="5">
    <source>
        <dbReference type="EMBL" id="EDQ86526.1"/>
    </source>
</evidence>
<dbReference type="Gene3D" id="3.40.50.150">
    <property type="entry name" value="Vaccinia Virus protein VP39"/>
    <property type="match status" value="1"/>
</dbReference>
<evidence type="ECO:0000256" key="3">
    <source>
        <dbReference type="ARBA" id="ARBA00022679"/>
    </source>
</evidence>
<sequence length="174" mass="18926">MQVLKEGVLPKGRALVPGCGRAYAVVAFAQHGYTATGLDLSETAVEEAQQVLEENRASLQGEATVALGNFFETTGTFDVIYDYTFLCALHPDARAAWAQQHKKLLAPGGTLFTMIYPITEKTGGPPFQMSIELVQSLLEPLGFKASRLEMLPDELCHPGREGKTAIGLWQLSEQ</sequence>
<evidence type="ECO:0000313" key="6">
    <source>
        <dbReference type="Proteomes" id="UP000001357"/>
    </source>
</evidence>
<dbReference type="PANTHER" id="PTHR32183:SF6">
    <property type="entry name" value="CYSTEINE SULFINATE DESULFINASE_CYSTEINE DESULFURASE AND RELATED ENZYMES"/>
    <property type="match status" value="1"/>
</dbReference>
<dbReference type="InterPro" id="IPR029063">
    <property type="entry name" value="SAM-dependent_MTases_sf"/>
</dbReference>
<dbReference type="AlphaFoldDB" id="A9V7J4"/>
<gene>
    <name evidence="5" type="ORF">MONBRDRAFT_28218</name>
</gene>
<reference evidence="5 6" key="1">
    <citation type="journal article" date="2008" name="Nature">
        <title>The genome of the choanoflagellate Monosiga brevicollis and the origin of metazoans.</title>
        <authorList>
            <consortium name="JGI Sequencing"/>
            <person name="King N."/>
            <person name="Westbrook M.J."/>
            <person name="Young S.L."/>
            <person name="Kuo A."/>
            <person name="Abedin M."/>
            <person name="Chapman J."/>
            <person name="Fairclough S."/>
            <person name="Hellsten U."/>
            <person name="Isogai Y."/>
            <person name="Letunic I."/>
            <person name="Marr M."/>
            <person name="Pincus D."/>
            <person name="Putnam N."/>
            <person name="Rokas A."/>
            <person name="Wright K.J."/>
            <person name="Zuzow R."/>
            <person name="Dirks W."/>
            <person name="Good M."/>
            <person name="Goodstein D."/>
            <person name="Lemons D."/>
            <person name="Li W."/>
            <person name="Lyons J.B."/>
            <person name="Morris A."/>
            <person name="Nichols S."/>
            <person name="Richter D.J."/>
            <person name="Salamov A."/>
            <person name="Bork P."/>
            <person name="Lim W.A."/>
            <person name="Manning G."/>
            <person name="Miller W.T."/>
            <person name="McGinnis W."/>
            <person name="Shapiro H."/>
            <person name="Tjian R."/>
            <person name="Grigoriev I.V."/>
            <person name="Rokhsar D."/>
        </authorList>
    </citation>
    <scope>NUCLEOTIDE SEQUENCE [LARGE SCALE GENOMIC DNA]</scope>
    <source>
        <strain evidence="6">MX1 / ATCC 50154</strain>
    </source>
</reference>
<evidence type="ECO:0000256" key="4">
    <source>
        <dbReference type="ARBA" id="ARBA00022691"/>
    </source>
</evidence>
<dbReference type="OMA" id="EQTFFCA"/>
<evidence type="ECO:0000256" key="2">
    <source>
        <dbReference type="ARBA" id="ARBA00022603"/>
    </source>
</evidence>
<dbReference type="GO" id="GO:0032259">
    <property type="term" value="P:methylation"/>
    <property type="evidence" value="ECO:0007669"/>
    <property type="project" value="UniProtKB-KW"/>
</dbReference>
<dbReference type="InterPro" id="IPR008854">
    <property type="entry name" value="TPMT"/>
</dbReference>
<dbReference type="PANTHER" id="PTHR32183">
    <property type="match status" value="1"/>
</dbReference>